<evidence type="ECO:0000259" key="14">
    <source>
        <dbReference type="Pfam" id="PF13906"/>
    </source>
</evidence>
<feature type="transmembrane region" description="Helical" evidence="13">
    <location>
        <begin position="113"/>
        <end position="132"/>
    </location>
</feature>
<evidence type="ECO:0000256" key="6">
    <source>
        <dbReference type="ARBA" id="ARBA00022970"/>
    </source>
</evidence>
<keyword evidence="16" id="KW-1185">Reference proteome</keyword>
<dbReference type="FunFam" id="1.20.1740.10:FF:000050">
    <property type="entry name" value="MGC157082 protein"/>
    <property type="match status" value="1"/>
</dbReference>
<dbReference type="STRING" id="282301.A0A267GAI9"/>
<evidence type="ECO:0000256" key="5">
    <source>
        <dbReference type="ARBA" id="ARBA00022692"/>
    </source>
</evidence>
<keyword evidence="3" id="KW-0813">Transport</keyword>
<keyword evidence="7 13" id="KW-1133">Transmembrane helix</keyword>
<protein>
    <recommendedName>
        <fullName evidence="14">Cationic amino acid transporter C-terminal domain-containing protein</fullName>
    </recommendedName>
</protein>
<dbReference type="EMBL" id="NIVC01000436">
    <property type="protein sequence ID" value="PAA83041.1"/>
    <property type="molecule type" value="Genomic_DNA"/>
</dbReference>
<dbReference type="InterPro" id="IPR004755">
    <property type="entry name" value="Cat_AA_permease"/>
</dbReference>
<dbReference type="GO" id="GO:0005886">
    <property type="term" value="C:plasma membrane"/>
    <property type="evidence" value="ECO:0007669"/>
    <property type="project" value="UniProtKB-SubCell"/>
</dbReference>
<feature type="transmembrane region" description="Helical" evidence="13">
    <location>
        <begin position="380"/>
        <end position="405"/>
    </location>
</feature>
<dbReference type="PANTHER" id="PTHR43243:SF105">
    <property type="entry name" value="CATIONIC AMINO ACID TRANSPORTER C-TERMINAL DOMAIN-CONTAINING PROTEIN"/>
    <property type="match status" value="1"/>
</dbReference>
<feature type="transmembrane region" description="Helical" evidence="13">
    <location>
        <begin position="328"/>
        <end position="360"/>
    </location>
</feature>
<evidence type="ECO:0000256" key="4">
    <source>
        <dbReference type="ARBA" id="ARBA00022475"/>
    </source>
</evidence>
<dbReference type="OrthoDB" id="3900342at2759"/>
<feature type="transmembrane region" description="Helical" evidence="13">
    <location>
        <begin position="649"/>
        <end position="670"/>
    </location>
</feature>
<reference evidence="15 16" key="1">
    <citation type="submission" date="2017-06" db="EMBL/GenBank/DDBJ databases">
        <title>A platform for efficient transgenesis in Macrostomum lignano, a flatworm model organism for stem cell research.</title>
        <authorList>
            <person name="Berezikov E."/>
        </authorList>
    </citation>
    <scope>NUCLEOTIDE SEQUENCE [LARGE SCALE GENOMIC DNA]</scope>
    <source>
        <strain evidence="15">DV1</strain>
        <tissue evidence="15">Whole organism</tissue>
    </source>
</reference>
<evidence type="ECO:0000256" key="9">
    <source>
        <dbReference type="ARBA" id="ARBA00023180"/>
    </source>
</evidence>
<dbReference type="InterPro" id="IPR029485">
    <property type="entry name" value="CAT_C"/>
</dbReference>
<dbReference type="GO" id="GO:0000064">
    <property type="term" value="F:L-ornithine transmembrane transporter activity"/>
    <property type="evidence" value="ECO:0007669"/>
    <property type="project" value="TreeGrafter"/>
</dbReference>
<evidence type="ECO:0000256" key="3">
    <source>
        <dbReference type="ARBA" id="ARBA00022448"/>
    </source>
</evidence>
<evidence type="ECO:0000256" key="13">
    <source>
        <dbReference type="SAM" id="Phobius"/>
    </source>
</evidence>
<evidence type="ECO:0000256" key="12">
    <source>
        <dbReference type="ARBA" id="ARBA00034450"/>
    </source>
</evidence>
<feature type="transmembrane region" description="Helical" evidence="13">
    <location>
        <begin position="78"/>
        <end position="101"/>
    </location>
</feature>
<dbReference type="PANTHER" id="PTHR43243">
    <property type="entry name" value="INNER MEMBRANE TRANSPORTER YGJI-RELATED"/>
    <property type="match status" value="1"/>
</dbReference>
<dbReference type="InterPro" id="IPR002293">
    <property type="entry name" value="AA/rel_permease1"/>
</dbReference>
<feature type="transmembrane region" description="Helical" evidence="13">
    <location>
        <begin position="144"/>
        <end position="165"/>
    </location>
</feature>
<proteinExistence type="inferred from homology"/>
<dbReference type="NCBIfam" id="TIGR00906">
    <property type="entry name" value="2A0303"/>
    <property type="match status" value="1"/>
</dbReference>
<sequence>TSFSSECSVLGQIFCTIFLSAKNYLELELSNTQLRSAMAPSLCSSSNPKRRISVLLSILTRKKTLDEAHLEDTKLSRCLATVDLVALGVGSTLGAGVYVIAGEVAQKTTGPAVVVSFLIAAAASVLAGLCYAEFGARVPKSGSAYVYSYVSVGELMAFVIGWNLILEYVIGTASVARAWSQNFDSLVGGKVIGAFRASMPMSLQGIAEYPDFFALGIILLLTVVISLGVKESAWINKIFTLVNLVVLSLVFVSGLWLSDVANWQAQPGDNGTIEFANRTFSAEAVGDGGFLPFGFKGVISGAGTCFYAFIGFDAIATTGEEVKNPQRAIPISIILSLSICFVVYFCLSAVLTLMLPYFALDPLAPLPEAFAAYGWKVANYVIAVGAVCALSTSLLGSMIPLPRIVYAMAADGLIFRFLAKVQPRLATPMIATLITGCMAGIMACLFELKELVDMMSIGTLLAYTLVALSVLILRGTRDQSNELTETLKDYTDSSSNEDEENGQQPAALIVDESSSVRPKNGEPSVDANNAANKAPNFRDYIRCSIKVHAPDEQPSLLSETVTRGNSAIFMASAAALAFILERCSDQLSNPGVAVAAALSILVCLACIVSLRMQPQNAKKVAFKVPGVPFLPCLSILVNLYLMMALPNGTWLRFLVWMTIGFLIYFAYGLLHSTEHRLQTKPKLSRLRQQGV</sequence>
<evidence type="ECO:0000313" key="16">
    <source>
        <dbReference type="Proteomes" id="UP000215902"/>
    </source>
</evidence>
<dbReference type="GO" id="GO:0061459">
    <property type="term" value="F:L-arginine transmembrane transporter activity"/>
    <property type="evidence" value="ECO:0007669"/>
    <property type="project" value="TreeGrafter"/>
</dbReference>
<dbReference type="GO" id="GO:0015189">
    <property type="term" value="F:L-lysine transmembrane transporter activity"/>
    <property type="evidence" value="ECO:0007669"/>
    <property type="project" value="TreeGrafter"/>
</dbReference>
<gene>
    <name evidence="15" type="ORF">BOX15_Mlig027468g1</name>
</gene>
<dbReference type="AlphaFoldDB" id="A0A267GAI9"/>
<dbReference type="Proteomes" id="UP000215902">
    <property type="component" value="Unassembled WGS sequence"/>
</dbReference>
<feature type="non-terminal residue" evidence="15">
    <location>
        <position position="1"/>
    </location>
</feature>
<comment type="catalytic activity">
    <reaction evidence="10">
        <text>L-lysine(in) = L-lysine(out)</text>
        <dbReference type="Rhea" id="RHEA:70935"/>
        <dbReference type="ChEBI" id="CHEBI:32551"/>
    </reaction>
</comment>
<feature type="transmembrane region" description="Helical" evidence="13">
    <location>
        <begin position="454"/>
        <end position="473"/>
    </location>
</feature>
<evidence type="ECO:0000256" key="11">
    <source>
        <dbReference type="ARBA" id="ARBA00034423"/>
    </source>
</evidence>
<evidence type="ECO:0000256" key="1">
    <source>
        <dbReference type="ARBA" id="ARBA00004651"/>
    </source>
</evidence>
<dbReference type="Gene3D" id="1.20.1740.10">
    <property type="entry name" value="Amino acid/polyamine transporter I"/>
    <property type="match status" value="2"/>
</dbReference>
<feature type="transmembrane region" description="Helical" evidence="13">
    <location>
        <begin position="622"/>
        <end position="643"/>
    </location>
</feature>
<evidence type="ECO:0000256" key="10">
    <source>
        <dbReference type="ARBA" id="ARBA00034422"/>
    </source>
</evidence>
<feature type="transmembrane region" description="Helical" evidence="13">
    <location>
        <begin position="425"/>
        <end position="448"/>
    </location>
</feature>
<evidence type="ECO:0000256" key="7">
    <source>
        <dbReference type="ARBA" id="ARBA00022989"/>
    </source>
</evidence>
<keyword evidence="9" id="KW-0325">Glycoprotein</keyword>
<comment type="catalytic activity">
    <reaction evidence="11">
        <text>L-arginine(in) = L-arginine(out)</text>
        <dbReference type="Rhea" id="RHEA:32143"/>
        <dbReference type="ChEBI" id="CHEBI:32682"/>
    </reaction>
</comment>
<evidence type="ECO:0000256" key="8">
    <source>
        <dbReference type="ARBA" id="ARBA00023136"/>
    </source>
</evidence>
<feature type="transmembrane region" description="Helical" evidence="13">
    <location>
        <begin position="297"/>
        <end position="316"/>
    </location>
</feature>
<dbReference type="Pfam" id="PF13520">
    <property type="entry name" value="AA_permease_2"/>
    <property type="match status" value="1"/>
</dbReference>
<feature type="transmembrane region" description="Helical" evidence="13">
    <location>
        <begin position="564"/>
        <end position="580"/>
    </location>
</feature>
<feature type="transmembrane region" description="Helical" evidence="13">
    <location>
        <begin position="212"/>
        <end position="229"/>
    </location>
</feature>
<dbReference type="Pfam" id="PF13906">
    <property type="entry name" value="AA_permease_C"/>
    <property type="match status" value="1"/>
</dbReference>
<comment type="similarity">
    <text evidence="2">Belongs to the amino acid-polyamine-organocation (APC) superfamily. Cationic amino acid transporter (CAT) (TC 2.A.3.3) family.</text>
</comment>
<evidence type="ECO:0000256" key="2">
    <source>
        <dbReference type="ARBA" id="ARBA00008572"/>
    </source>
</evidence>
<comment type="subcellular location">
    <subcellularLocation>
        <location evidence="1">Cell membrane</location>
        <topology evidence="1">Multi-pass membrane protein</topology>
    </subcellularLocation>
</comment>
<evidence type="ECO:0000313" key="15">
    <source>
        <dbReference type="EMBL" id="PAA83041.1"/>
    </source>
</evidence>
<comment type="caution">
    <text evidence="15">The sequence shown here is derived from an EMBL/GenBank/DDBJ whole genome shotgun (WGS) entry which is preliminary data.</text>
</comment>
<organism evidence="15 16">
    <name type="scientific">Macrostomum lignano</name>
    <dbReference type="NCBI Taxonomy" id="282301"/>
    <lineage>
        <taxon>Eukaryota</taxon>
        <taxon>Metazoa</taxon>
        <taxon>Spiralia</taxon>
        <taxon>Lophotrochozoa</taxon>
        <taxon>Platyhelminthes</taxon>
        <taxon>Rhabditophora</taxon>
        <taxon>Macrostomorpha</taxon>
        <taxon>Macrostomida</taxon>
        <taxon>Macrostomidae</taxon>
        <taxon>Macrostomum</taxon>
    </lineage>
</organism>
<name>A0A267GAI9_9PLAT</name>
<keyword evidence="6" id="KW-0029">Amino-acid transport</keyword>
<keyword evidence="4" id="KW-1003">Cell membrane</keyword>
<keyword evidence="5 13" id="KW-0812">Transmembrane</keyword>
<keyword evidence="8 13" id="KW-0472">Membrane</keyword>
<feature type="transmembrane region" description="Helical" evidence="13">
    <location>
        <begin position="592"/>
        <end position="610"/>
    </location>
</feature>
<dbReference type="GO" id="GO:0097638">
    <property type="term" value="P:L-arginine import across plasma membrane"/>
    <property type="evidence" value="ECO:0007669"/>
    <property type="project" value="TreeGrafter"/>
</dbReference>
<comment type="catalytic activity">
    <reaction evidence="12">
        <text>L-ornithine(in) = L-ornithine(out)</text>
        <dbReference type="Rhea" id="RHEA:71199"/>
        <dbReference type="ChEBI" id="CHEBI:46911"/>
    </reaction>
</comment>
<accession>A0A267GAI9</accession>
<feature type="domain" description="Cationic amino acid transporter C-terminal" evidence="14">
    <location>
        <begin position="622"/>
        <end position="672"/>
    </location>
</feature>
<feature type="transmembrane region" description="Helical" evidence="13">
    <location>
        <begin position="238"/>
        <end position="257"/>
    </location>
</feature>